<evidence type="ECO:0000313" key="2">
    <source>
        <dbReference type="EMBL" id="OCC14687.1"/>
    </source>
</evidence>
<keyword evidence="1" id="KW-0732">Signal</keyword>
<feature type="signal peptide" evidence="1">
    <location>
        <begin position="1"/>
        <end position="26"/>
    </location>
</feature>
<organism evidence="2 3">
    <name type="scientific">Dissulfuribacter thermophilus</name>
    <dbReference type="NCBI Taxonomy" id="1156395"/>
    <lineage>
        <taxon>Bacteria</taxon>
        <taxon>Pseudomonadati</taxon>
        <taxon>Thermodesulfobacteriota</taxon>
        <taxon>Dissulfuribacteria</taxon>
        <taxon>Dissulfuribacterales</taxon>
        <taxon>Dissulfuribacteraceae</taxon>
        <taxon>Dissulfuribacter</taxon>
    </lineage>
</organism>
<dbReference type="InterPro" id="IPR008964">
    <property type="entry name" value="Invasin/intimin_cell_adhesion"/>
</dbReference>
<keyword evidence="3" id="KW-1185">Reference proteome</keyword>
<dbReference type="STRING" id="1156395.DBT_2002"/>
<dbReference type="OrthoDB" id="5388941at2"/>
<dbReference type="Gene3D" id="2.60.40.10">
    <property type="entry name" value="Immunoglobulins"/>
    <property type="match status" value="1"/>
</dbReference>
<evidence type="ECO:0000256" key="1">
    <source>
        <dbReference type="SAM" id="SignalP"/>
    </source>
</evidence>
<dbReference type="Proteomes" id="UP000093080">
    <property type="component" value="Unassembled WGS sequence"/>
</dbReference>
<gene>
    <name evidence="2" type="ORF">DBT_2002</name>
</gene>
<dbReference type="InterPro" id="IPR013783">
    <property type="entry name" value="Ig-like_fold"/>
</dbReference>
<sequence>MYTKKGIGVLVCLFALVFFQSSLVHAQCGGITGPKSANVTNMIEMGVNWLLDQQNLDGSWGWNYKVAETGLAVTILEDYLAANGKTICQGVTSNSTAFEKDVRAAAIKGLSYILSQDHIVNLTVQPAGDPDVDGDGAGVVFYYDKEIYEAGIAMMAIASSRCPNLQSGSSFDLDFDANNTQEFLMTSIDVDGDGVNDTLNDILQDAVDYLAFAQNDSGTARGGWRYTANSGDSDASNTGWVSFGLGFAQTPTYGFSVVVPQWVKDELNDYVNYLQNPVDGDDNDGGQGYSDPFNWVNILKTGHELYEFYFLGDTMVTPRVQAAVDYVARHWNDPNSDPGWRDGGNGASNYHAIFNLVKGLGALGIKYVDGVDWYNEFANTICTEKQDIDIDFNGIPDQNYWSGCLWGDNNLCTEWALLSLQRVVPVTFTQIGEVNVTYIGATQACQGDNVTLSAKLTDEDGNPIEGQTVEFAFMMGNKELQTASATTNATGVATTRINLNFNSDVVPSVKIKNAVNTASGLNVTLASDEVYFVARYLGGKVIDPTDNSIKEYSGAMEKFTDFDLGVKYNWDFDGDGLVDANTTEPVASNVYPNGCPNKYWPKVYVSFCQATDTNWSEPARLMVEPEGLFITNAYFLDTNRIQVVFNMPIDPTSVDNTDFNLWVPENRKIPAQGTDEEIKIEDINGNSVTLHIINYSWNWNDEGYICLSDYGVIRASDGITVNKTSCEECETHIGPAPNVRLGVFDTDCDKQIDHFALYYSDGFGGETPGTILNDISMSIKTDRLSGIWNRPYSWQINNITLINDKTLWIEVAEAGYFDDIGRTSSFAVSVNSMGKLTDGAGNPLDLDMFGYHIPLYIWPERFNLCEPKIVGAFFEGCSIRVEVSGILDPSSIDPEDFNLVVGTNSTAYEISGISINSWRNTTNVYLSPTSCTDCFDCTLGGSVAFSDNGVVNTQPAGEFGLIADNNSTTPFPIESCKVGRPYIDSFAMDTNCDGMIDQIILYAGCDNQFVGNLAADANVTVHTESIFGRPLDWIVTGKALTDDRHLVINVEPSGFRDAEAMPVIELGLNGTGLMLSNVSIDGTYVVNRLVKKELGEQLQSWYDVMTNQLHVYANLPYSSYQCTYPGNCYQTISSDGLLIPANRTPDQDFNGTNIDLTGATYVNIPECGYGDIVIQLANNALKKPANGEGQLQYTVGLTPNHALEYAELGLPVSNQLTSTFWAPFYEINNGNAFVMDIEGSVTANGTKTLEGAAVSAWVMKKQAMRVVYLNYGGLSYRLYVDPAQFNEAYSNHLVSTFYLKFRKGVPVAITPTADLAADEWKAEAVQFYPDEDVIKKGNEVIGFVPHFWAPWHAYCEYDWCSASPISREYTDANGHYLIHVVNNVSAGDPVILTVTKRTEYGFVTVPVTGIQSGDTGFFINFNAVYNKDEGQAFTHDINLAHSNRAPINVYSYPNGMRLYLFGVPVKKAYYKTLADIPTYIPADWPRVNTTGHISEVPVKMLGDVPVAGLLVPANFILGSDGSGIHYAANGVGSFTTFLGGHAYIVGRNYDYYPTGGQFSALLSYHDNPVQLYFFGEPLTGADILNLTAGGLNNGWYVLYNWSNASVGDLISNQNIDYVMTLTDGGYRSQNDASTGDLPAANVHEMLIIHTNNAATWPISSVTP</sequence>
<dbReference type="InterPro" id="IPR008930">
    <property type="entry name" value="Terpenoid_cyclase/PrenylTrfase"/>
</dbReference>
<accession>A0A1B9F414</accession>
<dbReference type="RefSeq" id="WP_067619714.1">
    <property type="nucleotide sequence ID" value="NZ_MAGO01000010.1"/>
</dbReference>
<comment type="caution">
    <text evidence="2">The sequence shown here is derived from an EMBL/GenBank/DDBJ whole genome shotgun (WGS) entry which is preliminary data.</text>
</comment>
<dbReference type="SUPFAM" id="SSF48239">
    <property type="entry name" value="Terpenoid cyclases/Protein prenyltransferases"/>
    <property type="match status" value="1"/>
</dbReference>
<dbReference type="SUPFAM" id="SSF49373">
    <property type="entry name" value="Invasin/intimin cell-adhesion fragments"/>
    <property type="match status" value="1"/>
</dbReference>
<feature type="chain" id="PRO_5008626162" evidence="1">
    <location>
        <begin position="27"/>
        <end position="1663"/>
    </location>
</feature>
<reference evidence="2 3" key="1">
    <citation type="submission" date="2016-06" db="EMBL/GenBank/DDBJ databases">
        <title>Respiratory ammonification of nitrate coupled to the oxidation of elemental sulfur in deep-sea autotrophic thermophilic bacteria.</title>
        <authorList>
            <person name="Slobodkina G.B."/>
            <person name="Mardanov A.V."/>
            <person name="Ravin N.V."/>
            <person name="Frolova A.A."/>
            <person name="Viryasiv M.B."/>
            <person name="Chernyh N.A."/>
            <person name="Bonch-Osmolovskaya E.A."/>
            <person name="Slobodkin A.I."/>
        </authorList>
    </citation>
    <scope>NUCLEOTIDE SEQUENCE [LARGE SCALE GENOMIC DNA]</scope>
    <source>
        <strain evidence="2 3">S69</strain>
    </source>
</reference>
<name>A0A1B9F414_9BACT</name>
<evidence type="ECO:0000313" key="3">
    <source>
        <dbReference type="Proteomes" id="UP000093080"/>
    </source>
</evidence>
<dbReference type="Gene3D" id="1.50.10.20">
    <property type="match status" value="1"/>
</dbReference>
<protein>
    <submittedName>
        <fullName evidence="2">Uncharacterized protein</fullName>
    </submittedName>
</protein>
<dbReference type="EMBL" id="MAGO01000010">
    <property type="protein sequence ID" value="OCC14687.1"/>
    <property type="molecule type" value="Genomic_DNA"/>
</dbReference>
<proteinExistence type="predicted"/>